<keyword evidence="3" id="KW-1185">Reference proteome</keyword>
<dbReference type="AlphaFoldDB" id="A0A8H4N3I5"/>
<name>A0A8H4N3I5_9PEZI</name>
<dbReference type="EMBL" id="WWBZ02000051">
    <property type="protein sequence ID" value="KAF4304661.1"/>
    <property type="molecule type" value="Genomic_DNA"/>
</dbReference>
<comment type="caution">
    <text evidence="2">The sequence shown here is derived from an EMBL/GenBank/DDBJ whole genome shotgun (WGS) entry which is preliminary data.</text>
</comment>
<protein>
    <submittedName>
        <fullName evidence="2">Uncharacterized protein</fullName>
    </submittedName>
</protein>
<evidence type="ECO:0000313" key="2">
    <source>
        <dbReference type="EMBL" id="KAF4304661.1"/>
    </source>
</evidence>
<gene>
    <name evidence="2" type="ORF">GTA08_BOTSDO07598</name>
</gene>
<dbReference type="OrthoDB" id="10649840at2759"/>
<proteinExistence type="predicted"/>
<feature type="compositionally biased region" description="Polar residues" evidence="1">
    <location>
        <begin position="47"/>
        <end position="65"/>
    </location>
</feature>
<sequence length="190" mass="20372">MCKATTYLYKCGAAFHIILPCPEQCYTGTPTPDADLASTNADKDEPTASSSASTIGNSCDTLTNITSTSSTRPPSPSPRPIPRPAIPPRRTPRPLTPVRAPSTATASLIHDILDAPTEPTLIARFKDFVASALSILPKPRQALVWQDASELLREGVERRAARVCGECPLCEEERAREAAWACAATVRGED</sequence>
<evidence type="ECO:0000256" key="1">
    <source>
        <dbReference type="SAM" id="MobiDB-lite"/>
    </source>
</evidence>
<organism evidence="2 3">
    <name type="scientific">Botryosphaeria dothidea</name>
    <dbReference type="NCBI Taxonomy" id="55169"/>
    <lineage>
        <taxon>Eukaryota</taxon>
        <taxon>Fungi</taxon>
        <taxon>Dikarya</taxon>
        <taxon>Ascomycota</taxon>
        <taxon>Pezizomycotina</taxon>
        <taxon>Dothideomycetes</taxon>
        <taxon>Dothideomycetes incertae sedis</taxon>
        <taxon>Botryosphaeriales</taxon>
        <taxon>Botryosphaeriaceae</taxon>
        <taxon>Botryosphaeria</taxon>
    </lineage>
</organism>
<dbReference type="Proteomes" id="UP000572817">
    <property type="component" value="Unassembled WGS sequence"/>
</dbReference>
<accession>A0A8H4N3I5</accession>
<feature type="region of interest" description="Disordered" evidence="1">
    <location>
        <begin position="36"/>
        <end position="99"/>
    </location>
</feature>
<feature type="compositionally biased region" description="Pro residues" evidence="1">
    <location>
        <begin position="73"/>
        <end position="89"/>
    </location>
</feature>
<reference evidence="2" key="1">
    <citation type="submission" date="2020-04" db="EMBL/GenBank/DDBJ databases">
        <title>Genome Assembly and Annotation of Botryosphaeria dothidea sdau 11-99, a Latent Pathogen of Apple Fruit Ring Rot in China.</title>
        <authorList>
            <person name="Yu C."/>
            <person name="Diao Y."/>
            <person name="Lu Q."/>
            <person name="Zhao J."/>
            <person name="Cui S."/>
            <person name="Peng C."/>
            <person name="He B."/>
            <person name="Liu H."/>
        </authorList>
    </citation>
    <scope>NUCLEOTIDE SEQUENCE [LARGE SCALE GENOMIC DNA]</scope>
    <source>
        <strain evidence="2">Sdau11-99</strain>
    </source>
</reference>
<evidence type="ECO:0000313" key="3">
    <source>
        <dbReference type="Proteomes" id="UP000572817"/>
    </source>
</evidence>